<dbReference type="EMBL" id="BTPU01000020">
    <property type="protein sequence ID" value="GMQ62135.1"/>
    <property type="molecule type" value="Genomic_DNA"/>
</dbReference>
<comment type="caution">
    <text evidence="1">The sequence shown here is derived from an EMBL/GenBank/DDBJ whole genome shotgun (WGS) entry which is preliminary data.</text>
</comment>
<accession>A0ACB5UHS8</accession>
<reference evidence="1" key="1">
    <citation type="submission" date="2023-09" db="EMBL/GenBank/DDBJ databases">
        <title>Vallitalea sediminicola and Vallitalea maricola sp. nov., anaerobic bacteria isolated from marine sediment.</title>
        <authorList>
            <person name="Hirano S."/>
            <person name="Maeda A."/>
            <person name="Terahara T."/>
            <person name="Mori K."/>
            <person name="Hamada M."/>
            <person name="Matsumoto R."/>
            <person name="Kobayashi T."/>
        </authorList>
    </citation>
    <scope>NUCLEOTIDE SEQUENCE</scope>
    <source>
        <strain evidence="1">AN17-2</strain>
    </source>
</reference>
<keyword evidence="2" id="KW-1185">Reference proteome</keyword>
<protein>
    <submittedName>
        <fullName evidence="1">Uncharacterized protein</fullName>
    </submittedName>
</protein>
<name>A0ACB5UHS8_9FIRM</name>
<evidence type="ECO:0000313" key="1">
    <source>
        <dbReference type="EMBL" id="GMQ62135.1"/>
    </source>
</evidence>
<dbReference type="Proteomes" id="UP001374599">
    <property type="component" value="Unassembled WGS sequence"/>
</dbReference>
<organism evidence="1 2">
    <name type="scientific">Vallitalea maricola</name>
    <dbReference type="NCBI Taxonomy" id="3074433"/>
    <lineage>
        <taxon>Bacteria</taxon>
        <taxon>Bacillati</taxon>
        <taxon>Bacillota</taxon>
        <taxon>Clostridia</taxon>
        <taxon>Lachnospirales</taxon>
        <taxon>Vallitaleaceae</taxon>
        <taxon>Vallitalea</taxon>
    </lineage>
</organism>
<evidence type="ECO:0000313" key="2">
    <source>
        <dbReference type="Proteomes" id="UP001374599"/>
    </source>
</evidence>
<gene>
    <name evidence="1" type="ORF">AN2V17_13660</name>
</gene>
<proteinExistence type="predicted"/>
<sequence length="481" mass="55617">MIIEFGKPAVKILDNTFSSEQHYYNKVLHAQMHELVKFFFNMDRERVAERFCHLNPSVDKEKLLLWLKYKPKYMQWSGTDLFNVTTEKGVKRMVVLETNSSPSGQKSMPLLNENEEMGGYKRLIEQSFLPFVRSRRTIPGAFAVVYDKNEMEASGYAITLANLVNEDVYLVPFFNNDPNPSVRFENEIMQVRDELGEWHDIKAAYRYVTQKPWNRIPVKTKTLIYNPIIACLAGGRNKRMASKAYELFNSELKDANLKIRKPETINDVKFNEIPLWVDRFNGHAVIKNPYSNAGQGVYTITSERELKKFMDERHDYDDFIVQMLIGNYHWSTNSTEGKYYHVGMVPNKKNNIYVADLRFMIASTEDGFVPVAMYARRAEKPLTQNLMSSEDSWEMLGTNLSVKTADGWDSETRRLKLMDTKDFNQLGLSLDSLVEGFIQSVLSTIAIDRMADQLVGTKKTMKRKLFSAINGDPILLKEIMK</sequence>